<dbReference type="Gene3D" id="3.80.10.10">
    <property type="entry name" value="Ribonuclease Inhibitor"/>
    <property type="match status" value="1"/>
</dbReference>
<protein>
    <recommendedName>
        <fullName evidence="3">F-box domain-containing protein</fullName>
    </recommendedName>
</protein>
<evidence type="ECO:0000313" key="2">
    <source>
        <dbReference type="Proteomes" id="UP000541558"/>
    </source>
</evidence>
<gene>
    <name evidence="1" type="ORF">D9611_005271</name>
</gene>
<accession>A0A8H5C075</accession>
<evidence type="ECO:0008006" key="3">
    <source>
        <dbReference type="Google" id="ProtNLM"/>
    </source>
</evidence>
<evidence type="ECO:0000313" key="1">
    <source>
        <dbReference type="EMBL" id="KAF5332700.1"/>
    </source>
</evidence>
<keyword evidence="2" id="KW-1185">Reference proteome</keyword>
<name>A0A8H5C075_9AGAR</name>
<reference evidence="1 2" key="1">
    <citation type="journal article" date="2020" name="ISME J.">
        <title>Uncovering the hidden diversity of litter-decomposition mechanisms in mushroom-forming fungi.</title>
        <authorList>
            <person name="Floudas D."/>
            <person name="Bentzer J."/>
            <person name="Ahren D."/>
            <person name="Johansson T."/>
            <person name="Persson P."/>
            <person name="Tunlid A."/>
        </authorList>
    </citation>
    <scope>NUCLEOTIDE SEQUENCE [LARGE SCALE GENOMIC DNA]</scope>
    <source>
        <strain evidence="1 2">CBS 175.51</strain>
    </source>
</reference>
<organism evidence="1 2">
    <name type="scientific">Ephemerocybe angulata</name>
    <dbReference type="NCBI Taxonomy" id="980116"/>
    <lineage>
        <taxon>Eukaryota</taxon>
        <taxon>Fungi</taxon>
        <taxon>Dikarya</taxon>
        <taxon>Basidiomycota</taxon>
        <taxon>Agaricomycotina</taxon>
        <taxon>Agaricomycetes</taxon>
        <taxon>Agaricomycetidae</taxon>
        <taxon>Agaricales</taxon>
        <taxon>Agaricineae</taxon>
        <taxon>Psathyrellaceae</taxon>
        <taxon>Ephemerocybe</taxon>
    </lineage>
</organism>
<dbReference type="AlphaFoldDB" id="A0A8H5C075"/>
<dbReference type="Proteomes" id="UP000541558">
    <property type="component" value="Unassembled WGS sequence"/>
</dbReference>
<dbReference type="OrthoDB" id="3543113at2759"/>
<dbReference type="EMBL" id="JAACJK010000110">
    <property type="protein sequence ID" value="KAF5332700.1"/>
    <property type="molecule type" value="Genomic_DNA"/>
</dbReference>
<sequence length="536" mass="60497">MDQCLLIHEILCAICDNLEDSELVSAALSTKAFLEPALNSLWRELDSFTPIVSCLPPMDDIWVVKEGPGGPPTQILYPRRIIVPKDLERYISFYARRVRFYDLRGLYDDMYLSIEALEALQFATGGKHGALAPFIQSFFWPSPPSFKTVLGEDSARLLSPYMSLFLGDGMTSLIVDVTPQIPVHARSLELAFDRYPRLKGLTILSDTDGQMDTHCIEGSLVSRAWECLETLQLPFVSIAIMQHLANLPSLASLSLHDYRQMDNFDFPCRTPQEMEDRLKEKPFGKVFTSLKSLSVTTTIERVIGVLQCIPPRDNIIEKVRCYCRFGSDPSFPLEQQLINVAAMHCNPLTLSHLILSDLYHRRSMEVGGLLEMDLDEELDISSLFKFINIQQLALRLHNPISVTPNEISQIAISFPGIAKLELCGDHPSFHPPQINHSHFLSLLRGCPLLKDLALVFDLSRVREEKAPVVPVANALKILNVGDSPIYSPTKVVSFLKAHTPHLISLQNARDSESIPNIFSRRWQVAEEMWQVFLDSR</sequence>
<proteinExistence type="predicted"/>
<dbReference type="InterPro" id="IPR032675">
    <property type="entry name" value="LRR_dom_sf"/>
</dbReference>
<comment type="caution">
    <text evidence="1">The sequence shown here is derived from an EMBL/GenBank/DDBJ whole genome shotgun (WGS) entry which is preliminary data.</text>
</comment>